<dbReference type="InterPro" id="IPR032675">
    <property type="entry name" value="LRR_dom_sf"/>
</dbReference>
<gene>
    <name evidence="1" type="ORF">BGZ70_001345</name>
</gene>
<dbReference type="SUPFAM" id="SSF52047">
    <property type="entry name" value="RNI-like"/>
    <property type="match status" value="1"/>
</dbReference>
<organism evidence="1 2">
    <name type="scientific">Mortierella alpina</name>
    <name type="common">Oleaginous fungus</name>
    <name type="synonym">Mortierella renispora</name>
    <dbReference type="NCBI Taxonomy" id="64518"/>
    <lineage>
        <taxon>Eukaryota</taxon>
        <taxon>Fungi</taxon>
        <taxon>Fungi incertae sedis</taxon>
        <taxon>Mucoromycota</taxon>
        <taxon>Mortierellomycotina</taxon>
        <taxon>Mortierellomycetes</taxon>
        <taxon>Mortierellales</taxon>
        <taxon>Mortierellaceae</taxon>
        <taxon>Mortierella</taxon>
    </lineage>
</organism>
<dbReference type="Gene3D" id="3.80.10.10">
    <property type="entry name" value="Ribonuclease Inhibitor"/>
    <property type="match status" value="1"/>
</dbReference>
<protein>
    <submittedName>
        <fullName evidence="1">Uncharacterized protein</fullName>
    </submittedName>
</protein>
<proteinExistence type="predicted"/>
<dbReference type="PANTHER" id="PTHR38926">
    <property type="entry name" value="F-BOX DOMAIN CONTAINING PROTEIN, EXPRESSED"/>
    <property type="match status" value="1"/>
</dbReference>
<evidence type="ECO:0000313" key="2">
    <source>
        <dbReference type="Proteomes" id="UP000738359"/>
    </source>
</evidence>
<dbReference type="PANTHER" id="PTHR38926:SF5">
    <property type="entry name" value="F-BOX AND LEUCINE-RICH REPEAT PROTEIN 6"/>
    <property type="match status" value="1"/>
</dbReference>
<sequence length="306" mass="34973">MINGMGSHITQAEAVDNAELSQDAEKIEFAWKELGRGLWLAAPVLEDIVEVLQRCPNLERMAVPRLSERDIITHLAPIVTNTMPRLCHLDLDHLNYRPLGISHLVQSCKDLTSIRFGRPQSQPPQLVDALVSGHGHSLQSLDIRRFDKLSSLGLNIILSRCRGLKELLASRETYPRGWNTVKMTPILSTKDMVMVPEEPGWSCRNLETLELCYSGMDTIFGIPEVLWRQLGQLPKLKHLSLQRHVTCEGLAVQEKESVRQAVYSWMTLPDLRRLELRGVNAFMDETLVCDVQKQWPQLEWVRYSYD</sequence>
<dbReference type="Proteomes" id="UP000738359">
    <property type="component" value="Unassembled WGS sequence"/>
</dbReference>
<evidence type="ECO:0000313" key="1">
    <source>
        <dbReference type="EMBL" id="KAF9950466.1"/>
    </source>
</evidence>
<accession>A0A9P6IW84</accession>
<name>A0A9P6IW84_MORAP</name>
<dbReference type="EMBL" id="JAAAHY010001299">
    <property type="protein sequence ID" value="KAF9950466.1"/>
    <property type="molecule type" value="Genomic_DNA"/>
</dbReference>
<dbReference type="AlphaFoldDB" id="A0A9P6IW84"/>
<comment type="caution">
    <text evidence="1">The sequence shown here is derived from an EMBL/GenBank/DDBJ whole genome shotgun (WGS) entry which is preliminary data.</text>
</comment>
<reference evidence="1" key="1">
    <citation type="journal article" date="2020" name="Fungal Divers.">
        <title>Resolving the Mortierellaceae phylogeny through synthesis of multi-gene phylogenetics and phylogenomics.</title>
        <authorList>
            <person name="Vandepol N."/>
            <person name="Liber J."/>
            <person name="Desiro A."/>
            <person name="Na H."/>
            <person name="Kennedy M."/>
            <person name="Barry K."/>
            <person name="Grigoriev I.V."/>
            <person name="Miller A.N."/>
            <person name="O'Donnell K."/>
            <person name="Stajich J.E."/>
            <person name="Bonito G."/>
        </authorList>
    </citation>
    <scope>NUCLEOTIDE SEQUENCE</scope>
    <source>
        <strain evidence="1">CK1249</strain>
    </source>
</reference>
<keyword evidence="2" id="KW-1185">Reference proteome</keyword>
<dbReference type="OrthoDB" id="550575at2759"/>